<proteinExistence type="predicted"/>
<dbReference type="PANTHER" id="PTHR31465">
    <property type="entry name" value="PROTEIN RTA1-RELATED"/>
    <property type="match status" value="1"/>
</dbReference>
<protein>
    <recommendedName>
        <fullName evidence="8">RTA1 domain protein</fullName>
    </recommendedName>
</protein>
<dbReference type="InterPro" id="IPR007568">
    <property type="entry name" value="RTA1"/>
</dbReference>
<dbReference type="GO" id="GO:0016020">
    <property type="term" value="C:membrane"/>
    <property type="evidence" value="ECO:0007669"/>
    <property type="project" value="UniProtKB-SubCell"/>
</dbReference>
<keyword evidence="2 5" id="KW-0812">Transmembrane</keyword>
<organism evidence="6 7">
    <name type="scientific">Botrytis elliptica</name>
    <dbReference type="NCBI Taxonomy" id="278938"/>
    <lineage>
        <taxon>Eukaryota</taxon>
        <taxon>Fungi</taxon>
        <taxon>Dikarya</taxon>
        <taxon>Ascomycota</taxon>
        <taxon>Pezizomycotina</taxon>
        <taxon>Leotiomycetes</taxon>
        <taxon>Helotiales</taxon>
        <taxon>Sclerotiniaceae</taxon>
        <taxon>Botrytis</taxon>
    </lineage>
</organism>
<sequence>MAAGDPTQWSLYVYIPNEGAPILFTIAFAISAFFHIWQCLRYKSWRLIGLHPFCAVMFTAGYALREYGAYNYIYDPYNPTDTSRTTTLMVFILSQVFIYICPRLFHYVPYYAPVPANRVLATFGGLMALVEVLNSLGVALASNTKGSSSTIALGAHLTVAAVSIQLVAIIIFVSLAGIFYFRIQKASLGARNVNTMIFTLFASMALIFIRSIYRLVEHAGPSHIEISDIDALRALSPLYRYEVFFYVFEASVMLMNSALWNIWNPGRFLPRNHRTYLTREGSEVEGPRDPDTRSVLIKTVNLLTFGLLFQRKRMNYANQELSQYRSQDGISRKDPVQQPFIQPA</sequence>
<comment type="caution">
    <text evidence="6">The sequence shown here is derived from an EMBL/GenBank/DDBJ whole genome shotgun (WGS) entry which is preliminary data.</text>
</comment>
<comment type="subcellular location">
    <subcellularLocation>
        <location evidence="1">Membrane</location>
        <topology evidence="1">Multi-pass membrane protein</topology>
    </subcellularLocation>
</comment>
<feature type="transmembrane region" description="Helical" evidence="5">
    <location>
        <begin position="193"/>
        <end position="213"/>
    </location>
</feature>
<evidence type="ECO:0000256" key="2">
    <source>
        <dbReference type="ARBA" id="ARBA00022692"/>
    </source>
</evidence>
<keyword evidence="4 5" id="KW-0472">Membrane</keyword>
<name>A0A4Z1I012_9HELO</name>
<feature type="transmembrane region" description="Helical" evidence="5">
    <location>
        <begin position="153"/>
        <end position="181"/>
    </location>
</feature>
<dbReference type="Pfam" id="PF04479">
    <property type="entry name" value="RTA1"/>
    <property type="match status" value="1"/>
</dbReference>
<dbReference type="Proteomes" id="UP000297229">
    <property type="component" value="Unassembled WGS sequence"/>
</dbReference>
<feature type="transmembrane region" description="Helical" evidence="5">
    <location>
        <begin position="119"/>
        <end position="141"/>
    </location>
</feature>
<keyword evidence="3 5" id="KW-1133">Transmembrane helix</keyword>
<evidence type="ECO:0000313" key="6">
    <source>
        <dbReference type="EMBL" id="TGO54879.1"/>
    </source>
</evidence>
<dbReference type="STRING" id="278938.A0A4Z1I012"/>
<evidence type="ECO:0000256" key="5">
    <source>
        <dbReference type="SAM" id="Phobius"/>
    </source>
</evidence>
<feature type="transmembrane region" description="Helical" evidence="5">
    <location>
        <begin position="20"/>
        <end position="40"/>
    </location>
</feature>
<dbReference type="EMBL" id="PQXM01001484">
    <property type="protein sequence ID" value="TGO54879.1"/>
    <property type="molecule type" value="Genomic_DNA"/>
</dbReference>
<keyword evidence="7" id="KW-1185">Reference proteome</keyword>
<evidence type="ECO:0000256" key="4">
    <source>
        <dbReference type="ARBA" id="ARBA00023136"/>
    </source>
</evidence>
<dbReference type="AlphaFoldDB" id="A0A4Z1I012"/>
<gene>
    <name evidence="6" type="ORF">BELL_1486g00010</name>
</gene>
<feature type="transmembrane region" description="Helical" evidence="5">
    <location>
        <begin position="85"/>
        <end position="107"/>
    </location>
</feature>
<evidence type="ECO:0000313" key="7">
    <source>
        <dbReference type="Proteomes" id="UP000297229"/>
    </source>
</evidence>
<dbReference type="PANTHER" id="PTHR31465:SF34">
    <property type="entry name" value="DOMAIN PROTEIN, PUTATIVE (AFU_ORTHOLOGUE AFUA_3G00480)-RELATED"/>
    <property type="match status" value="1"/>
</dbReference>
<feature type="transmembrane region" description="Helical" evidence="5">
    <location>
        <begin position="47"/>
        <end position="65"/>
    </location>
</feature>
<evidence type="ECO:0000256" key="3">
    <source>
        <dbReference type="ARBA" id="ARBA00022989"/>
    </source>
</evidence>
<feature type="transmembrane region" description="Helical" evidence="5">
    <location>
        <begin position="243"/>
        <end position="263"/>
    </location>
</feature>
<evidence type="ECO:0000256" key="1">
    <source>
        <dbReference type="ARBA" id="ARBA00004141"/>
    </source>
</evidence>
<reference evidence="6 7" key="1">
    <citation type="submission" date="2017-12" db="EMBL/GenBank/DDBJ databases">
        <title>Comparative genomics of Botrytis spp.</title>
        <authorList>
            <person name="Valero-Jimenez C.A."/>
            <person name="Tapia P."/>
            <person name="Veloso J."/>
            <person name="Silva-Moreno E."/>
            <person name="Staats M."/>
            <person name="Valdes J.H."/>
            <person name="Van Kan J.A.L."/>
        </authorList>
    </citation>
    <scope>NUCLEOTIDE SEQUENCE [LARGE SCALE GENOMIC DNA]</scope>
    <source>
        <strain evidence="6 7">Be9601</strain>
    </source>
</reference>
<evidence type="ECO:0008006" key="8">
    <source>
        <dbReference type="Google" id="ProtNLM"/>
    </source>
</evidence>
<accession>A0A4Z1I012</accession>